<dbReference type="EMBL" id="FPJW01000002">
    <property type="protein sequence ID" value="SFX18071.1"/>
    <property type="molecule type" value="Genomic_DNA"/>
</dbReference>
<dbReference type="RefSeq" id="WP_072324948.1">
    <property type="nucleotide sequence ID" value="NZ_FPJW01000002.1"/>
</dbReference>
<dbReference type="InterPro" id="IPR023387">
    <property type="entry name" value="DUF1653-like_dom"/>
</dbReference>
<dbReference type="Gene3D" id="2.30.30.320">
    <property type="entry name" value="DUF1653-like domain"/>
    <property type="match status" value="1"/>
</dbReference>
<name>A0A1K1UZ20_9GAMM</name>
<dbReference type="OrthoDB" id="371169at2"/>
<dbReference type="STRING" id="1122209.SAMN02745752_00684"/>
<evidence type="ECO:0000259" key="1">
    <source>
        <dbReference type="Pfam" id="PF07866"/>
    </source>
</evidence>
<gene>
    <name evidence="2" type="ORF">SAMN02745752_00684</name>
</gene>
<accession>A0A1K1UZ20</accession>
<sequence length="87" mass="10158">MIADLKLTPPVDLPLGVYRHYKGAEYEVLRLARHSETEEWLVVYRQCYGDGSWWVRPLLMFTEQVLVEGEPVARFEYMGAKPERGVD</sequence>
<protein>
    <recommendedName>
        <fullName evidence="1">DUF1653 domain-containing protein</fullName>
    </recommendedName>
</protein>
<feature type="domain" description="DUF1653" evidence="1">
    <location>
        <begin position="16"/>
        <end position="77"/>
    </location>
</feature>
<reference evidence="2 3" key="1">
    <citation type="submission" date="2016-11" db="EMBL/GenBank/DDBJ databases">
        <authorList>
            <person name="Jaros S."/>
            <person name="Januszkiewicz K."/>
            <person name="Wedrychowicz H."/>
        </authorList>
    </citation>
    <scope>NUCLEOTIDE SEQUENCE [LARGE SCALE GENOMIC DNA]</scope>
    <source>
        <strain evidence="2 3">DSM 21637</strain>
    </source>
</reference>
<evidence type="ECO:0000313" key="2">
    <source>
        <dbReference type="EMBL" id="SFX18071.1"/>
    </source>
</evidence>
<dbReference type="AlphaFoldDB" id="A0A1K1UZ20"/>
<evidence type="ECO:0000313" key="3">
    <source>
        <dbReference type="Proteomes" id="UP000182350"/>
    </source>
</evidence>
<proteinExistence type="predicted"/>
<organism evidence="2 3">
    <name type="scientific">Marinospirillum alkaliphilum DSM 21637</name>
    <dbReference type="NCBI Taxonomy" id="1122209"/>
    <lineage>
        <taxon>Bacteria</taxon>
        <taxon>Pseudomonadati</taxon>
        <taxon>Pseudomonadota</taxon>
        <taxon>Gammaproteobacteria</taxon>
        <taxon>Oceanospirillales</taxon>
        <taxon>Oceanospirillaceae</taxon>
        <taxon>Marinospirillum</taxon>
    </lineage>
</organism>
<keyword evidence="3" id="KW-1185">Reference proteome</keyword>
<dbReference type="InterPro" id="IPR037135">
    <property type="entry name" value="DUF1653-like_dom_sf"/>
</dbReference>
<dbReference type="Proteomes" id="UP000182350">
    <property type="component" value="Unassembled WGS sequence"/>
</dbReference>
<dbReference type="Pfam" id="PF07866">
    <property type="entry name" value="DUF1653"/>
    <property type="match status" value="1"/>
</dbReference>